<sequence>MSNAGTPNLVDTRSKPILIIIRLDNARIVNSNSIRLRTILSRTFHFLRIVFSFRRGRKMDTRKGS</sequence>
<dbReference type="Proteomes" id="UP000015454">
    <property type="component" value="Unassembled WGS sequence"/>
</dbReference>
<keyword evidence="2" id="KW-1185">Reference proteome</keyword>
<dbReference type="AlphaFoldDB" id="T0F915"/>
<proteinExistence type="predicted"/>
<protein>
    <submittedName>
        <fullName evidence="1">Uncharacterized protein</fullName>
    </submittedName>
</protein>
<name>T0F915_9LEPT</name>
<evidence type="ECO:0000313" key="2">
    <source>
        <dbReference type="Proteomes" id="UP000015454"/>
    </source>
</evidence>
<evidence type="ECO:0000313" key="1">
    <source>
        <dbReference type="EMBL" id="EQA44406.1"/>
    </source>
</evidence>
<comment type="caution">
    <text evidence="1">The sequence shown here is derived from an EMBL/GenBank/DDBJ whole genome shotgun (WGS) entry which is preliminary data.</text>
</comment>
<accession>T0F915</accession>
<gene>
    <name evidence="1" type="ORF">LEP1GSC050_2681</name>
</gene>
<dbReference type="EMBL" id="AHMO02000008">
    <property type="protein sequence ID" value="EQA44406.1"/>
    <property type="molecule type" value="Genomic_DNA"/>
</dbReference>
<organism evidence="1 2">
    <name type="scientific">Leptospira broomii serovar Hurstbridge str. 5399</name>
    <dbReference type="NCBI Taxonomy" id="1049789"/>
    <lineage>
        <taxon>Bacteria</taxon>
        <taxon>Pseudomonadati</taxon>
        <taxon>Spirochaetota</taxon>
        <taxon>Spirochaetia</taxon>
        <taxon>Leptospirales</taxon>
        <taxon>Leptospiraceae</taxon>
        <taxon>Leptospira</taxon>
    </lineage>
</organism>
<reference evidence="1" key="1">
    <citation type="submission" date="2013-05" db="EMBL/GenBank/DDBJ databases">
        <authorList>
            <person name="Harkins D.M."/>
            <person name="Durkin A.S."/>
            <person name="Brinkac L.M."/>
            <person name="Haft D.H."/>
            <person name="Selengut J.D."/>
            <person name="Sanka R."/>
            <person name="DePew J."/>
            <person name="Purushe J."/>
            <person name="Hartskeerl R.A."/>
            <person name="Ahmed A."/>
            <person name="van der Linden H."/>
            <person name="Goris M.G.A."/>
            <person name="Vinetz J.M."/>
            <person name="Sutton G.G."/>
            <person name="Nierman W.C."/>
            <person name="Fouts D.E."/>
        </authorList>
    </citation>
    <scope>NUCLEOTIDE SEQUENCE [LARGE SCALE GENOMIC DNA]</scope>
    <source>
        <strain evidence="1">5399</strain>
    </source>
</reference>